<evidence type="ECO:0000313" key="2">
    <source>
        <dbReference type="Proteomes" id="UP001595956"/>
    </source>
</evidence>
<accession>A0ABW0MX64</accession>
<sequence>MTITNLGVTTALMCALTLSGCSGSDDSHADQDASPIPAESPTTTTELLSYTKGGSPGVEVQSSADAQELAGAPADFQEFVGTLADDLAQESTCEDGFVGVTVQVVRTDGFARGGVNDCGGYAALWVKVDGTWQEVAGSQDVWECVVLEDHAIPSDVAGTECYDPETNDVRTYEQA</sequence>
<gene>
    <name evidence="1" type="ORF">ACFPKY_05365</name>
</gene>
<keyword evidence="2" id="KW-1185">Reference proteome</keyword>
<dbReference type="EMBL" id="JBHSMD010000002">
    <property type="protein sequence ID" value="MFC5492514.1"/>
    <property type="molecule type" value="Genomic_DNA"/>
</dbReference>
<proteinExistence type="predicted"/>
<protein>
    <recommendedName>
        <fullName evidence="3">Nuclear transport factor 2 family protein</fullName>
    </recommendedName>
</protein>
<evidence type="ECO:0000313" key="1">
    <source>
        <dbReference type="EMBL" id="MFC5492514.1"/>
    </source>
</evidence>
<reference evidence="2" key="1">
    <citation type="journal article" date="2019" name="Int. J. Syst. Evol. Microbiol.">
        <title>The Global Catalogue of Microorganisms (GCM) 10K type strain sequencing project: providing services to taxonomists for standard genome sequencing and annotation.</title>
        <authorList>
            <consortium name="The Broad Institute Genomics Platform"/>
            <consortium name="The Broad Institute Genome Sequencing Center for Infectious Disease"/>
            <person name="Wu L."/>
            <person name="Ma J."/>
        </authorList>
    </citation>
    <scope>NUCLEOTIDE SEQUENCE [LARGE SCALE GENOMIC DNA]</scope>
    <source>
        <strain evidence="2">KACC 13778</strain>
    </source>
</reference>
<comment type="caution">
    <text evidence="1">The sequence shown here is derived from an EMBL/GenBank/DDBJ whole genome shotgun (WGS) entry which is preliminary data.</text>
</comment>
<dbReference type="RefSeq" id="WP_345170839.1">
    <property type="nucleotide sequence ID" value="NZ_BAABFQ010000003.1"/>
</dbReference>
<evidence type="ECO:0008006" key="3">
    <source>
        <dbReference type="Google" id="ProtNLM"/>
    </source>
</evidence>
<name>A0ABW0MX64_9ACTN</name>
<dbReference type="Proteomes" id="UP001595956">
    <property type="component" value="Unassembled WGS sequence"/>
</dbReference>
<organism evidence="1 2">
    <name type="scientific">Nocardioides caricicola</name>
    <dbReference type="NCBI Taxonomy" id="634770"/>
    <lineage>
        <taxon>Bacteria</taxon>
        <taxon>Bacillati</taxon>
        <taxon>Actinomycetota</taxon>
        <taxon>Actinomycetes</taxon>
        <taxon>Propionibacteriales</taxon>
        <taxon>Nocardioidaceae</taxon>
        <taxon>Nocardioides</taxon>
    </lineage>
</organism>